<dbReference type="InterPro" id="IPR045851">
    <property type="entry name" value="AMP-bd_C_sf"/>
</dbReference>
<dbReference type="EMBL" id="CADEBD010000024">
    <property type="protein sequence ID" value="CAB3219980.1"/>
    <property type="molecule type" value="Genomic_DNA"/>
</dbReference>
<keyword evidence="2" id="KW-0576">Peroxisome</keyword>
<proteinExistence type="predicted"/>
<dbReference type="InterPro" id="IPR000873">
    <property type="entry name" value="AMP-dep_synth/lig_dom"/>
</dbReference>
<dbReference type="PANTHER" id="PTHR24096">
    <property type="entry name" value="LONG-CHAIN-FATTY-ACID--COA LIGASE"/>
    <property type="match status" value="1"/>
</dbReference>
<dbReference type="GO" id="GO:0005777">
    <property type="term" value="C:peroxisome"/>
    <property type="evidence" value="ECO:0007669"/>
    <property type="project" value="UniProtKB-SubCell"/>
</dbReference>
<comment type="caution">
    <text evidence="5">The sequence shown here is derived from an EMBL/GenBank/DDBJ whole genome shotgun (WGS) entry which is preliminary data.</text>
</comment>
<reference evidence="5 6" key="1">
    <citation type="submission" date="2020-04" db="EMBL/GenBank/DDBJ databases">
        <authorList>
            <person name="Wallbank WR R."/>
            <person name="Pardo Diaz C."/>
            <person name="Kozak K."/>
            <person name="Martin S."/>
            <person name="Jiggins C."/>
            <person name="Moest M."/>
            <person name="Warren A I."/>
            <person name="Byers J.R.P. K."/>
            <person name="Montejo-Kovacevich G."/>
            <person name="Yen C E."/>
        </authorList>
    </citation>
    <scope>NUCLEOTIDE SEQUENCE [LARGE SCALE GENOMIC DNA]</scope>
</reference>
<organism evidence="5 6">
    <name type="scientific">Arctia plantaginis</name>
    <name type="common">Wood tiger moth</name>
    <name type="synonym">Phalaena plantaginis</name>
    <dbReference type="NCBI Taxonomy" id="874455"/>
    <lineage>
        <taxon>Eukaryota</taxon>
        <taxon>Metazoa</taxon>
        <taxon>Ecdysozoa</taxon>
        <taxon>Arthropoda</taxon>
        <taxon>Hexapoda</taxon>
        <taxon>Insecta</taxon>
        <taxon>Pterygota</taxon>
        <taxon>Neoptera</taxon>
        <taxon>Endopterygota</taxon>
        <taxon>Lepidoptera</taxon>
        <taxon>Glossata</taxon>
        <taxon>Ditrysia</taxon>
        <taxon>Noctuoidea</taxon>
        <taxon>Erebidae</taxon>
        <taxon>Arctiinae</taxon>
        <taxon>Arctia</taxon>
    </lineage>
</organism>
<evidence type="ECO:0000313" key="5">
    <source>
        <dbReference type="EMBL" id="CAB3219980.1"/>
    </source>
</evidence>
<gene>
    <name evidence="5" type="ORF">APLA_LOCUS123</name>
</gene>
<sequence>MIQLVIPEVCVPDLDLDLGPNSIICHSSLHNIYFTHSVKMSHTVVRGKPTASQLYLDGVLDEVLLEKGIKPDNAQRATVTLSQLMFHCLKRNLDATFLTNGATGEIITNEQLLRHAVSLARALIADGAIGKRVMLLMRNHHRMTYVYFAAMFSGIEFFCADPNTTAYELTNVLKLIEPSYIFYDRQYDTILHEALKNANLKKPSLFIVDEPQHLITFIGDNSGDIESYRVPNASPADTVMLLPTSGSTGLPKAAALSHVGMIAQLPTIWNYHTKFPTPTNLAMILTSIQWATFTMTLTTCVVYHVPVLISPRINTVESVTKLLETYRPTWTFLTPAFASSLAPVIRPDQLKSLEILILLGAPASPKLINLLQEKLPKTAQLCNGYGCTESQGFIALPDKDTPTGVNGWVINCLHYKIVDENEKTLGPNQSGELYVKGTCIIEKYHKNDSCYKESFTSDGWYKTGDRFYVDENERITFVVRIKFSFKFRGCQVSPEEVEGVIFSVPGVLESLVCATDNGPAAAVVKRPDAKVTKEQIHKIVNGLLSDHKRLHGGIVFVPSLPHTHTGKVDRREGSKLILEAVSNGQC</sequence>
<dbReference type="SUPFAM" id="SSF56801">
    <property type="entry name" value="Acetyl-CoA synthetase-like"/>
    <property type="match status" value="1"/>
</dbReference>
<evidence type="ECO:0000256" key="2">
    <source>
        <dbReference type="ARBA" id="ARBA00023140"/>
    </source>
</evidence>
<dbReference type="GO" id="GO:0004467">
    <property type="term" value="F:long-chain fatty acid-CoA ligase activity"/>
    <property type="evidence" value="ECO:0007669"/>
    <property type="project" value="TreeGrafter"/>
</dbReference>
<accession>A0A8S0YM64</accession>
<dbReference type="PANTHER" id="PTHR24096:SF353">
    <property type="entry name" value="GH16244P-RELATED"/>
    <property type="match status" value="1"/>
</dbReference>
<dbReference type="PROSITE" id="PS00455">
    <property type="entry name" value="AMP_BINDING"/>
    <property type="match status" value="1"/>
</dbReference>
<protein>
    <submittedName>
        <fullName evidence="5">Uncharacterized protein</fullName>
    </submittedName>
</protein>
<dbReference type="InterPro" id="IPR020845">
    <property type="entry name" value="AMP-binding_CS"/>
</dbReference>
<evidence type="ECO:0000256" key="1">
    <source>
        <dbReference type="ARBA" id="ARBA00004275"/>
    </source>
</evidence>
<dbReference type="InterPro" id="IPR042099">
    <property type="entry name" value="ANL_N_sf"/>
</dbReference>
<dbReference type="Pfam" id="PF00501">
    <property type="entry name" value="AMP-binding"/>
    <property type="match status" value="1"/>
</dbReference>
<dbReference type="Proteomes" id="UP000494256">
    <property type="component" value="Unassembled WGS sequence"/>
</dbReference>
<dbReference type="AlphaFoldDB" id="A0A8S0YM64"/>
<dbReference type="OrthoDB" id="8123403at2759"/>
<dbReference type="InterPro" id="IPR025110">
    <property type="entry name" value="AMP-bd_C"/>
</dbReference>
<dbReference type="Pfam" id="PF13193">
    <property type="entry name" value="AMP-binding_C"/>
    <property type="match status" value="1"/>
</dbReference>
<feature type="domain" description="AMP-binding enzyme C-terminal" evidence="4">
    <location>
        <begin position="496"/>
        <end position="567"/>
    </location>
</feature>
<evidence type="ECO:0000259" key="3">
    <source>
        <dbReference type="Pfam" id="PF00501"/>
    </source>
</evidence>
<feature type="domain" description="AMP-dependent synthetase/ligase" evidence="3">
    <location>
        <begin position="90"/>
        <end position="444"/>
    </location>
</feature>
<name>A0A8S0YM64_ARCPL</name>
<dbReference type="GO" id="GO:0046949">
    <property type="term" value="P:fatty-acyl-CoA biosynthetic process"/>
    <property type="evidence" value="ECO:0007669"/>
    <property type="project" value="TreeGrafter"/>
</dbReference>
<comment type="subcellular location">
    <subcellularLocation>
        <location evidence="1">Peroxisome</location>
    </subcellularLocation>
</comment>
<dbReference type="Gene3D" id="3.30.300.30">
    <property type="match status" value="1"/>
</dbReference>
<evidence type="ECO:0000259" key="4">
    <source>
        <dbReference type="Pfam" id="PF13193"/>
    </source>
</evidence>
<evidence type="ECO:0000313" key="6">
    <source>
        <dbReference type="Proteomes" id="UP000494256"/>
    </source>
</evidence>
<dbReference type="Gene3D" id="3.40.50.12780">
    <property type="entry name" value="N-terminal domain of ligase-like"/>
    <property type="match status" value="1"/>
</dbReference>